<feature type="signal peptide" evidence="4">
    <location>
        <begin position="1"/>
        <end position="24"/>
    </location>
</feature>
<dbReference type="Proteomes" id="UP001597260">
    <property type="component" value="Unassembled WGS sequence"/>
</dbReference>
<evidence type="ECO:0000256" key="4">
    <source>
        <dbReference type="SAM" id="SignalP"/>
    </source>
</evidence>
<keyword evidence="7" id="KW-1185">Reference proteome</keyword>
<evidence type="ECO:0000313" key="7">
    <source>
        <dbReference type="Proteomes" id="UP001597260"/>
    </source>
</evidence>
<proteinExistence type="inferred from homology"/>
<dbReference type="InterPro" id="IPR029058">
    <property type="entry name" value="AB_hydrolase_fold"/>
</dbReference>
<keyword evidence="3 6" id="KW-0378">Hydrolase</keyword>
<protein>
    <submittedName>
        <fullName evidence="6">Alpha/beta hydrolase</fullName>
    </submittedName>
</protein>
<dbReference type="PANTHER" id="PTHR43248:SF29">
    <property type="entry name" value="TRIPEPTIDYL AMINOPEPTIDASE"/>
    <property type="match status" value="1"/>
</dbReference>
<dbReference type="PANTHER" id="PTHR43248">
    <property type="entry name" value="2-SUCCINYL-6-HYDROXY-2,4-CYCLOHEXADIENE-1-CARBOXYLATE SYNTHASE"/>
    <property type="match status" value="1"/>
</dbReference>
<feature type="chain" id="PRO_5045851154" evidence="4">
    <location>
        <begin position="25"/>
        <end position="489"/>
    </location>
</feature>
<dbReference type="EMBL" id="JBHTMP010000006">
    <property type="protein sequence ID" value="MFD1320620.1"/>
    <property type="molecule type" value="Genomic_DNA"/>
</dbReference>
<comment type="similarity">
    <text evidence="1">Belongs to the peptidase S33 family.</text>
</comment>
<dbReference type="RefSeq" id="WP_377567794.1">
    <property type="nucleotide sequence ID" value="NZ_JBHTMP010000006.1"/>
</dbReference>
<feature type="domain" description="AB hydrolase-1" evidence="5">
    <location>
        <begin position="81"/>
        <end position="458"/>
    </location>
</feature>
<evidence type="ECO:0000256" key="1">
    <source>
        <dbReference type="ARBA" id="ARBA00010088"/>
    </source>
</evidence>
<name>A0ABW3Y9C6_9ACTN</name>
<gene>
    <name evidence="6" type="ORF">ACFQ4H_05885</name>
</gene>
<dbReference type="SUPFAM" id="SSF53474">
    <property type="entry name" value="alpha/beta-Hydrolases"/>
    <property type="match status" value="1"/>
</dbReference>
<accession>A0ABW3Y9C6</accession>
<evidence type="ECO:0000256" key="3">
    <source>
        <dbReference type="ARBA" id="ARBA00022801"/>
    </source>
</evidence>
<organism evidence="6 7">
    <name type="scientific">Micromonospora sonneratiae</name>
    <dbReference type="NCBI Taxonomy" id="1184706"/>
    <lineage>
        <taxon>Bacteria</taxon>
        <taxon>Bacillati</taxon>
        <taxon>Actinomycetota</taxon>
        <taxon>Actinomycetes</taxon>
        <taxon>Micromonosporales</taxon>
        <taxon>Micromonosporaceae</taxon>
        <taxon>Micromonospora</taxon>
    </lineage>
</organism>
<comment type="caution">
    <text evidence="6">The sequence shown here is derived from an EMBL/GenBank/DDBJ whole genome shotgun (WGS) entry which is preliminary data.</text>
</comment>
<evidence type="ECO:0000256" key="2">
    <source>
        <dbReference type="ARBA" id="ARBA00022729"/>
    </source>
</evidence>
<dbReference type="Pfam" id="PF00561">
    <property type="entry name" value="Abhydrolase_1"/>
    <property type="match status" value="1"/>
</dbReference>
<evidence type="ECO:0000313" key="6">
    <source>
        <dbReference type="EMBL" id="MFD1320620.1"/>
    </source>
</evidence>
<dbReference type="GO" id="GO:0016787">
    <property type="term" value="F:hydrolase activity"/>
    <property type="evidence" value="ECO:0007669"/>
    <property type="project" value="UniProtKB-KW"/>
</dbReference>
<keyword evidence="2 4" id="KW-0732">Signal</keyword>
<dbReference type="Gene3D" id="3.40.50.1820">
    <property type="entry name" value="alpha/beta hydrolase"/>
    <property type="match status" value="1"/>
</dbReference>
<dbReference type="InterPro" id="IPR051601">
    <property type="entry name" value="Serine_prot/Carboxylest_S33"/>
</dbReference>
<sequence>MSRVRTAIAAVILGILLPAPPAVAAEPAAPPLAWGPCSDVGSRLECATVQVPLDHADSGGPSIDLAISRLRAADPSRRRGVLLVNPGGPGGSGLGLPEYIAQLLAGHPQVLQEFDLIGFDPRFVGRSSPATCGLVGEDIAILRWPGAAGFPAEVAQARSIARRCAAHAGWAIPYATTADSARDLDLIRAALGERRLSYLGYSYGTTLARAYVTLFPHRVDRFVLDSNTDPTVSGRENLRAFGPNFERMLWLFASSAARNDARYGLGRDARTVRQVVDELVARAEDEPLPVGEEIFTAAELRTLIFRMLYAENRFDYLGRFLGIVRAGQPLPADLAFMMNAGRWDTPPPAPADNAVAAYFLVTCADDRWPTEVARYRAEHVADSRTYPFFGPAAANISPCAFWPEVDRSRMRSFTGSRVPVLLINSVGDPATPYPGALATRRMMPNARLVTVPVSHHAVFGEYPNACVEEAAVGYLLSGRLPVRDLTCPA</sequence>
<evidence type="ECO:0000259" key="5">
    <source>
        <dbReference type="Pfam" id="PF00561"/>
    </source>
</evidence>
<reference evidence="7" key="1">
    <citation type="journal article" date="2019" name="Int. J. Syst. Evol. Microbiol.">
        <title>The Global Catalogue of Microorganisms (GCM) 10K type strain sequencing project: providing services to taxonomists for standard genome sequencing and annotation.</title>
        <authorList>
            <consortium name="The Broad Institute Genomics Platform"/>
            <consortium name="The Broad Institute Genome Sequencing Center for Infectious Disease"/>
            <person name="Wu L."/>
            <person name="Ma J."/>
        </authorList>
    </citation>
    <scope>NUCLEOTIDE SEQUENCE [LARGE SCALE GENOMIC DNA]</scope>
    <source>
        <strain evidence="7">JCM 31037</strain>
    </source>
</reference>
<dbReference type="InterPro" id="IPR000073">
    <property type="entry name" value="AB_hydrolase_1"/>
</dbReference>